<reference evidence="1" key="1">
    <citation type="submission" date="2023-05" db="EMBL/GenBank/DDBJ databases">
        <title>Cannabis rhizosphere genomes.</title>
        <authorList>
            <person name="Goff K.L."/>
        </authorList>
    </citation>
    <scope>NUCLEOTIDE SEQUENCE</scope>
    <source>
        <strain evidence="1">SPPC 2817</strain>
    </source>
</reference>
<sequence>MVIVSSLSGGLRNGPDRFASCWNKRHGREIIRLPNKGAAARCYFGKQTVAIRLPLKTATRFILFHRLVFFG</sequence>
<dbReference type="RefSeq" id="WP_167324283.1">
    <property type="nucleotide sequence ID" value="NZ_JAPFJW010000001.1"/>
</dbReference>
<evidence type="ECO:0000313" key="2">
    <source>
        <dbReference type="Proteomes" id="UP001176500"/>
    </source>
</evidence>
<comment type="caution">
    <text evidence="1">The sequence shown here is derived from an EMBL/GenBank/DDBJ whole genome shotgun (WGS) entry which is preliminary data.</text>
</comment>
<evidence type="ECO:0000313" key="1">
    <source>
        <dbReference type="EMBL" id="MDN6880354.1"/>
    </source>
</evidence>
<organism evidence="1 2">
    <name type="scientific">Serratia bockelmannii</name>
    <dbReference type="NCBI Taxonomy" id="2703793"/>
    <lineage>
        <taxon>Bacteria</taxon>
        <taxon>Pseudomonadati</taxon>
        <taxon>Pseudomonadota</taxon>
        <taxon>Gammaproteobacteria</taxon>
        <taxon>Enterobacterales</taxon>
        <taxon>Yersiniaceae</taxon>
        <taxon>Serratia</taxon>
    </lineage>
</organism>
<dbReference type="Proteomes" id="UP001176500">
    <property type="component" value="Unassembled WGS sequence"/>
</dbReference>
<name>A0ABT8LV21_9GAMM</name>
<dbReference type="EMBL" id="JASMRX010000013">
    <property type="protein sequence ID" value="MDN6880354.1"/>
    <property type="molecule type" value="Genomic_DNA"/>
</dbReference>
<keyword evidence="2" id="KW-1185">Reference proteome</keyword>
<accession>A0ABT8LV21</accession>
<proteinExistence type="predicted"/>
<protein>
    <submittedName>
        <fullName evidence="1">Uncharacterized protein</fullName>
    </submittedName>
</protein>
<gene>
    <name evidence="1" type="ORF">QO199_17015</name>
</gene>